<keyword evidence="10" id="KW-1185">Reference proteome</keyword>
<evidence type="ECO:0000256" key="6">
    <source>
        <dbReference type="ARBA" id="ARBA00023136"/>
    </source>
</evidence>
<dbReference type="GO" id="GO:0016757">
    <property type="term" value="F:glycosyltransferase activity"/>
    <property type="evidence" value="ECO:0007669"/>
    <property type="project" value="UniProtKB-KW"/>
</dbReference>
<keyword evidence="2 9" id="KW-0328">Glycosyltransferase</keyword>
<feature type="domain" description="Glycosyltransferase 2-like" evidence="8">
    <location>
        <begin position="18"/>
        <end position="180"/>
    </location>
</feature>
<sequence length="340" mass="38393">MCWQQKGAITVNEPIFLSVIVPMYNEEEVIEVTYNRLRAVLQTIGESFEIVFVNDGSRDRTASIVRNICARDRTVKLVDFSRNFGHQIAVTAGMDHASGRVVVLIDADLQDPPELIADMVAKWREGYDVVYGKRIERKGESWFKKATAAMFYRLLRSMTSVNIPVDTGDFRLMDRKVCDALTQMRERSRFIRGMVSWAGFKQTSVEYVREERFAGETKYPLRKMVRLSLDAITSFSTKPLKIAGILGFVLSAVGFIYLLVVLFQHFFTNSTEPGWTSLIAISLLFNGITLSLLGVLGEYIGRIYEETKGRPLYLVSDKVNFPGEAQVTRQAQPVGAGARD</sequence>
<dbReference type="EMBL" id="JBHSNC010000048">
    <property type="protein sequence ID" value="MFC5530877.1"/>
    <property type="molecule type" value="Genomic_DNA"/>
</dbReference>
<keyword evidence="6 7" id="KW-0472">Membrane</keyword>
<keyword evidence="3 9" id="KW-0808">Transferase</keyword>
<comment type="caution">
    <text evidence="9">The sequence shown here is derived from an EMBL/GenBank/DDBJ whole genome shotgun (WGS) entry which is preliminary data.</text>
</comment>
<evidence type="ECO:0000256" key="2">
    <source>
        <dbReference type="ARBA" id="ARBA00022676"/>
    </source>
</evidence>
<dbReference type="CDD" id="cd04187">
    <property type="entry name" value="DPM1_like_bac"/>
    <property type="match status" value="1"/>
</dbReference>
<keyword evidence="5 7" id="KW-1133">Transmembrane helix</keyword>
<reference evidence="10" key="1">
    <citation type="journal article" date="2019" name="Int. J. Syst. Evol. Microbiol.">
        <title>The Global Catalogue of Microorganisms (GCM) 10K type strain sequencing project: providing services to taxonomists for standard genome sequencing and annotation.</title>
        <authorList>
            <consortium name="The Broad Institute Genomics Platform"/>
            <consortium name="The Broad Institute Genome Sequencing Center for Infectious Disease"/>
            <person name="Wu L."/>
            <person name="Ma J."/>
        </authorList>
    </citation>
    <scope>NUCLEOTIDE SEQUENCE [LARGE SCALE GENOMIC DNA]</scope>
    <source>
        <strain evidence="10">CGMCC 1.18578</strain>
    </source>
</reference>
<dbReference type="InterPro" id="IPR050256">
    <property type="entry name" value="Glycosyltransferase_2"/>
</dbReference>
<evidence type="ECO:0000256" key="4">
    <source>
        <dbReference type="ARBA" id="ARBA00022692"/>
    </source>
</evidence>
<dbReference type="PANTHER" id="PTHR48090">
    <property type="entry name" value="UNDECAPRENYL-PHOSPHATE 4-DEOXY-4-FORMAMIDO-L-ARABINOSE TRANSFERASE-RELATED"/>
    <property type="match status" value="1"/>
</dbReference>
<comment type="subcellular location">
    <subcellularLocation>
        <location evidence="1">Membrane</location>
        <topology evidence="1">Multi-pass membrane protein</topology>
    </subcellularLocation>
</comment>
<gene>
    <name evidence="9" type="ORF">ACFPQ4_15720</name>
</gene>
<dbReference type="Gene3D" id="3.90.550.10">
    <property type="entry name" value="Spore Coat Polysaccharide Biosynthesis Protein SpsA, Chain A"/>
    <property type="match status" value="1"/>
</dbReference>
<name>A0ABW0R504_9BACL</name>
<evidence type="ECO:0000313" key="9">
    <source>
        <dbReference type="EMBL" id="MFC5530877.1"/>
    </source>
</evidence>
<dbReference type="Pfam" id="PF00535">
    <property type="entry name" value="Glycos_transf_2"/>
    <property type="match status" value="1"/>
</dbReference>
<feature type="transmembrane region" description="Helical" evidence="7">
    <location>
        <begin position="275"/>
        <end position="300"/>
    </location>
</feature>
<organism evidence="9 10">
    <name type="scientific">Cohnella yongneupensis</name>
    <dbReference type="NCBI Taxonomy" id="425006"/>
    <lineage>
        <taxon>Bacteria</taxon>
        <taxon>Bacillati</taxon>
        <taxon>Bacillota</taxon>
        <taxon>Bacilli</taxon>
        <taxon>Bacillales</taxon>
        <taxon>Paenibacillaceae</taxon>
        <taxon>Cohnella</taxon>
    </lineage>
</organism>
<evidence type="ECO:0000259" key="8">
    <source>
        <dbReference type="Pfam" id="PF00535"/>
    </source>
</evidence>
<dbReference type="InterPro" id="IPR029044">
    <property type="entry name" value="Nucleotide-diphossugar_trans"/>
</dbReference>
<evidence type="ECO:0000256" key="3">
    <source>
        <dbReference type="ARBA" id="ARBA00022679"/>
    </source>
</evidence>
<feature type="transmembrane region" description="Helical" evidence="7">
    <location>
        <begin position="242"/>
        <end position="263"/>
    </location>
</feature>
<dbReference type="PANTHER" id="PTHR48090:SF1">
    <property type="entry name" value="PROPHAGE BACTOPRENOL GLUCOSYL TRANSFERASE HOMOLOG"/>
    <property type="match status" value="1"/>
</dbReference>
<evidence type="ECO:0000313" key="10">
    <source>
        <dbReference type="Proteomes" id="UP001596108"/>
    </source>
</evidence>
<dbReference type="InterPro" id="IPR001173">
    <property type="entry name" value="Glyco_trans_2-like"/>
</dbReference>
<proteinExistence type="predicted"/>
<evidence type="ECO:0000256" key="7">
    <source>
        <dbReference type="SAM" id="Phobius"/>
    </source>
</evidence>
<keyword evidence="4 7" id="KW-0812">Transmembrane</keyword>
<dbReference type="SUPFAM" id="SSF53448">
    <property type="entry name" value="Nucleotide-diphospho-sugar transferases"/>
    <property type="match status" value="1"/>
</dbReference>
<dbReference type="Proteomes" id="UP001596108">
    <property type="component" value="Unassembled WGS sequence"/>
</dbReference>
<accession>A0ABW0R504</accession>
<protein>
    <submittedName>
        <fullName evidence="9">Glycosyltransferase family 2 protein</fullName>
        <ecNumber evidence="9">2.4.-.-</ecNumber>
    </submittedName>
</protein>
<evidence type="ECO:0000256" key="5">
    <source>
        <dbReference type="ARBA" id="ARBA00022989"/>
    </source>
</evidence>
<dbReference type="EC" id="2.4.-.-" evidence="9"/>
<dbReference type="RefSeq" id="WP_378112819.1">
    <property type="nucleotide sequence ID" value="NZ_JBHSNC010000048.1"/>
</dbReference>
<evidence type="ECO:0000256" key="1">
    <source>
        <dbReference type="ARBA" id="ARBA00004141"/>
    </source>
</evidence>